<dbReference type="RefSeq" id="WP_023172789.1">
    <property type="nucleotide sequence ID" value="NC_022600.1"/>
</dbReference>
<proteinExistence type="predicted"/>
<dbReference type="Proteomes" id="UP000017396">
    <property type="component" value="Chromosome"/>
</dbReference>
<evidence type="ECO:0000313" key="1">
    <source>
        <dbReference type="EMBL" id="AGY57689.1"/>
    </source>
</evidence>
<accession>U5QJ89</accession>
<dbReference type="AlphaFoldDB" id="U5QJ89"/>
<dbReference type="HOGENOM" id="CLU_773306_0_0_3"/>
<gene>
    <name evidence="1" type="ORF">GKIL_1443</name>
</gene>
<dbReference type="Pfam" id="PF14907">
    <property type="entry name" value="NTP_transf_5"/>
    <property type="match status" value="1"/>
</dbReference>
<dbReference type="OrthoDB" id="5366220at2"/>
<dbReference type="InterPro" id="IPR039498">
    <property type="entry name" value="NTP_transf_5"/>
</dbReference>
<sequence>MNIAVALARYLSCPPELREPLGGEWDGLAPSTWQALISYFEARELALEAYQAFVVEKRLELPEAEALRLRRHYVRSVASVRWLTSELGRVSRAFAAVGIEPVLLKGAYLGALLWPDPALRPFADLDLWVRPQEVQAADAALRTIGYGGGPVDPSVVLDPLYHELPAYQLAGSGPGIRASVDLHYHLAPAYLPVPDEEAMRRRCVPWRDCLQVLAAEDLPVYLCGHIARHLFVEHRPELLFQAGYRYLGELARLVVYGLRRWRWERVAAGLARNRHRRALLLPLRLVNRLWNVVLPEPIVDLYRKDLLGEAVLRALLARMDRPWQELESRMLTFCSYALPDYLSRRRWLVRLRKRPGAR</sequence>
<organism evidence="1 2">
    <name type="scientific">Gloeobacter kilaueensis (strain ATCC BAA-2537 / CCAP 1431/1 / ULC 316 / JS1)</name>
    <dbReference type="NCBI Taxonomy" id="1183438"/>
    <lineage>
        <taxon>Bacteria</taxon>
        <taxon>Bacillati</taxon>
        <taxon>Cyanobacteriota</taxon>
        <taxon>Cyanophyceae</taxon>
        <taxon>Gloeobacterales</taxon>
        <taxon>Gloeobacteraceae</taxon>
        <taxon>Gloeobacter</taxon>
    </lineage>
</organism>
<name>U5QJ89_GLOK1</name>
<evidence type="ECO:0008006" key="3">
    <source>
        <dbReference type="Google" id="ProtNLM"/>
    </source>
</evidence>
<evidence type="ECO:0000313" key="2">
    <source>
        <dbReference type="Proteomes" id="UP000017396"/>
    </source>
</evidence>
<dbReference type="EMBL" id="CP003587">
    <property type="protein sequence ID" value="AGY57689.1"/>
    <property type="molecule type" value="Genomic_DNA"/>
</dbReference>
<protein>
    <recommendedName>
        <fullName evidence="3">Nucleotidyltransferase family protein</fullName>
    </recommendedName>
</protein>
<dbReference type="KEGG" id="glj:GKIL_1443"/>
<reference evidence="1 2" key="1">
    <citation type="journal article" date="2013" name="PLoS ONE">
        <title>Cultivation and Complete Genome Sequencing of Gloeobacter kilaueensis sp. nov., from a Lava Cave in Kilauea Caldera, Hawai'i.</title>
        <authorList>
            <person name="Saw J.H."/>
            <person name="Schatz M."/>
            <person name="Brown M.V."/>
            <person name="Kunkel D.D."/>
            <person name="Foster J.S."/>
            <person name="Shick H."/>
            <person name="Christensen S."/>
            <person name="Hou S."/>
            <person name="Wan X."/>
            <person name="Donachie S.P."/>
        </authorList>
    </citation>
    <scope>NUCLEOTIDE SEQUENCE [LARGE SCALE GENOMIC DNA]</scope>
    <source>
        <strain evidence="2">JS</strain>
    </source>
</reference>
<dbReference type="STRING" id="1183438.GKIL_1443"/>
<keyword evidence="2" id="KW-1185">Reference proteome</keyword>
<dbReference type="eggNOG" id="ENOG5033CEF">
    <property type="taxonomic scope" value="Bacteria"/>
</dbReference>